<evidence type="ECO:0000256" key="1">
    <source>
        <dbReference type="ARBA" id="ARBA00018672"/>
    </source>
</evidence>
<dbReference type="Pfam" id="PF00072">
    <property type="entry name" value="Response_reg"/>
    <property type="match status" value="1"/>
</dbReference>
<feature type="domain" description="Response regulatory" evidence="4">
    <location>
        <begin position="2"/>
        <end position="120"/>
    </location>
</feature>
<feature type="domain" description="HTH LytTR-type" evidence="5">
    <location>
        <begin position="130"/>
        <end position="232"/>
    </location>
</feature>
<proteinExistence type="predicted"/>
<protein>
    <recommendedName>
        <fullName evidence="1">Stage 0 sporulation protein A homolog</fullName>
    </recommendedName>
</protein>
<name>A0ABQ0BI57_9FIRM</name>
<dbReference type="GO" id="GO:0003677">
    <property type="term" value="F:DNA binding"/>
    <property type="evidence" value="ECO:0007669"/>
    <property type="project" value="UniProtKB-KW"/>
</dbReference>
<evidence type="ECO:0000259" key="5">
    <source>
        <dbReference type="PROSITE" id="PS50930"/>
    </source>
</evidence>
<dbReference type="PANTHER" id="PTHR37299">
    <property type="entry name" value="TRANSCRIPTIONAL REGULATOR-RELATED"/>
    <property type="match status" value="1"/>
</dbReference>
<keyword evidence="7" id="KW-1185">Reference proteome</keyword>
<dbReference type="InterPro" id="IPR011006">
    <property type="entry name" value="CheY-like_superfamily"/>
</dbReference>
<dbReference type="InterPro" id="IPR007492">
    <property type="entry name" value="LytTR_DNA-bd_dom"/>
</dbReference>
<reference evidence="6 7" key="1">
    <citation type="submission" date="2024-04" db="EMBL/GenBank/DDBJ databases">
        <title>Defined microbial consortia suppress multidrug-resistant proinflammatory Enterobacteriaceae via ecological control.</title>
        <authorList>
            <person name="Furuichi M."/>
            <person name="Kawaguchi T."/>
            <person name="Pust M."/>
            <person name="Yasuma K."/>
            <person name="Plichta D."/>
            <person name="Hasegawa N."/>
            <person name="Ohya T."/>
            <person name="Bhattarai S."/>
            <person name="Sasajima S."/>
            <person name="Aoto Y."/>
            <person name="Tuganbaev T."/>
            <person name="Yaginuma M."/>
            <person name="Ueda M."/>
            <person name="Okahashi N."/>
            <person name="Amafuji K."/>
            <person name="Kiridooshi Y."/>
            <person name="Sugita K."/>
            <person name="Strazar M."/>
            <person name="Skelly A."/>
            <person name="Suda W."/>
            <person name="Hattori M."/>
            <person name="Nakamoto N."/>
            <person name="Caballero S."/>
            <person name="Norman J."/>
            <person name="Olle B."/>
            <person name="Tanoue T."/>
            <person name="Arita M."/>
            <person name="Bucci V."/>
            <person name="Atarashi K."/>
            <person name="Xavier R."/>
            <person name="Honda K."/>
        </authorList>
    </citation>
    <scope>NUCLEOTIDE SEQUENCE [LARGE SCALE GENOMIC DNA]</scope>
    <source>
        <strain evidence="7">k04-0078-D8-1</strain>
    </source>
</reference>
<evidence type="ECO:0000259" key="4">
    <source>
        <dbReference type="PROSITE" id="PS50110"/>
    </source>
</evidence>
<keyword evidence="3" id="KW-0597">Phosphoprotein</keyword>
<dbReference type="CDD" id="cd00156">
    <property type="entry name" value="REC"/>
    <property type="match status" value="1"/>
</dbReference>
<dbReference type="Pfam" id="PF04397">
    <property type="entry name" value="LytTR"/>
    <property type="match status" value="1"/>
</dbReference>
<comment type="caution">
    <text evidence="6">The sequence shown here is derived from an EMBL/GenBank/DDBJ whole genome shotgun (WGS) entry which is preliminary data.</text>
</comment>
<dbReference type="InterPro" id="IPR046947">
    <property type="entry name" value="LytR-like"/>
</dbReference>
<dbReference type="SUPFAM" id="SSF52172">
    <property type="entry name" value="CheY-like"/>
    <property type="match status" value="1"/>
</dbReference>
<dbReference type="Gene3D" id="3.40.50.2300">
    <property type="match status" value="1"/>
</dbReference>
<dbReference type="SMART" id="SM00448">
    <property type="entry name" value="REC"/>
    <property type="match status" value="1"/>
</dbReference>
<dbReference type="PROSITE" id="PS50110">
    <property type="entry name" value="RESPONSE_REGULATORY"/>
    <property type="match status" value="1"/>
</dbReference>
<keyword evidence="6" id="KW-0238">DNA-binding</keyword>
<evidence type="ECO:0000256" key="3">
    <source>
        <dbReference type="PROSITE-ProRule" id="PRU00169"/>
    </source>
</evidence>
<organism evidence="6 7">
    <name type="scientific">Blautia hominis</name>
    <dbReference type="NCBI Taxonomy" id="2025493"/>
    <lineage>
        <taxon>Bacteria</taxon>
        <taxon>Bacillati</taxon>
        <taxon>Bacillota</taxon>
        <taxon>Clostridia</taxon>
        <taxon>Lachnospirales</taxon>
        <taxon>Lachnospiraceae</taxon>
        <taxon>Blautia</taxon>
    </lineage>
</organism>
<dbReference type="InterPro" id="IPR001789">
    <property type="entry name" value="Sig_transdc_resp-reg_receiver"/>
</dbReference>
<dbReference type="RefSeq" id="WP_158661530.1">
    <property type="nucleotide sequence ID" value="NZ_BAABYW010000002.1"/>
</dbReference>
<evidence type="ECO:0000313" key="7">
    <source>
        <dbReference type="Proteomes" id="UP001600943"/>
    </source>
</evidence>
<dbReference type="Gene3D" id="2.40.50.1020">
    <property type="entry name" value="LytTr DNA-binding domain"/>
    <property type="match status" value="1"/>
</dbReference>
<comment type="function">
    <text evidence="2">May play the central regulatory role in sporulation. It may be an element of the effector pathway responsible for the activation of sporulation genes in response to nutritional stress. Spo0A may act in concert with spo0H (a sigma factor) to control the expression of some genes that are critical to the sporulation process.</text>
</comment>
<dbReference type="EMBL" id="BAABYW010000002">
    <property type="protein sequence ID" value="GAA6411141.1"/>
    <property type="molecule type" value="Genomic_DNA"/>
</dbReference>
<gene>
    <name evidence="6" type="ORF">K040078D81_52580</name>
</gene>
<evidence type="ECO:0000256" key="2">
    <source>
        <dbReference type="ARBA" id="ARBA00024867"/>
    </source>
</evidence>
<dbReference type="Proteomes" id="UP001600943">
    <property type="component" value="Unassembled WGS sequence"/>
</dbReference>
<dbReference type="PANTHER" id="PTHR37299:SF1">
    <property type="entry name" value="STAGE 0 SPORULATION PROTEIN A HOMOLOG"/>
    <property type="match status" value="1"/>
</dbReference>
<dbReference type="SMART" id="SM00850">
    <property type="entry name" value="LytTR"/>
    <property type="match status" value="1"/>
</dbReference>
<evidence type="ECO:0000313" key="6">
    <source>
        <dbReference type="EMBL" id="GAA6411141.1"/>
    </source>
</evidence>
<accession>A0ABQ0BI57</accession>
<feature type="modified residue" description="4-aspartylphosphate" evidence="3">
    <location>
        <position position="57"/>
    </location>
</feature>
<dbReference type="PROSITE" id="PS50930">
    <property type="entry name" value="HTH_LYTTR"/>
    <property type="match status" value="1"/>
</dbReference>
<sequence>MKIAIVDDQEKDRDELKNVLIPYLNTLDLETDLCEYESAEDFLGVFEKDEFDICFMDIYLKKMDGMTAARHLADQDPNCFIIFLTTSPDYMAEGYDVRAWRYIVKPLQKDMIHKILGPCLEQIVLSRRYLHVRSDRQELDIPYSRIYYIITSCRNTIIHMSDIQITVSSRTSFSELTQPLLKDYRFFCCNRGILVNLTKIKRMEKDTLTLQNGEQIPVSRNKIRDTKSAFLQVAFERV</sequence>